<protein>
    <recommendedName>
        <fullName evidence="2">alpha-galactosidase</fullName>
        <ecNumber evidence="2">3.2.1.22</ecNumber>
    </recommendedName>
</protein>
<organism evidence="5 6">
    <name type="scientific">Amniculicola lignicola CBS 123094</name>
    <dbReference type="NCBI Taxonomy" id="1392246"/>
    <lineage>
        <taxon>Eukaryota</taxon>
        <taxon>Fungi</taxon>
        <taxon>Dikarya</taxon>
        <taxon>Ascomycota</taxon>
        <taxon>Pezizomycotina</taxon>
        <taxon>Dothideomycetes</taxon>
        <taxon>Pleosporomycetidae</taxon>
        <taxon>Pleosporales</taxon>
        <taxon>Amniculicolaceae</taxon>
        <taxon>Amniculicola</taxon>
    </lineage>
</organism>
<evidence type="ECO:0000259" key="4">
    <source>
        <dbReference type="Pfam" id="PF03537"/>
    </source>
</evidence>
<keyword evidence="5" id="KW-0378">Hydrolase</keyword>
<dbReference type="EC" id="3.2.1.22" evidence="2"/>
<dbReference type="InterPro" id="IPR013785">
    <property type="entry name" value="Aldolase_TIM"/>
</dbReference>
<dbReference type="PANTHER" id="PTHR35273">
    <property type="entry name" value="ALPHA-1,4 POLYGALACTOSAMINIDASE, PUTATIVE (AFU_ORTHOLOGUE AFUA_3G07890)-RELATED"/>
    <property type="match status" value="1"/>
</dbReference>
<accession>A0A6A5WZJ9</accession>
<reference evidence="5" key="1">
    <citation type="journal article" date="2020" name="Stud. Mycol.">
        <title>101 Dothideomycetes genomes: a test case for predicting lifestyles and emergence of pathogens.</title>
        <authorList>
            <person name="Haridas S."/>
            <person name="Albert R."/>
            <person name="Binder M."/>
            <person name="Bloem J."/>
            <person name="Labutti K."/>
            <person name="Salamov A."/>
            <person name="Andreopoulos B."/>
            <person name="Baker S."/>
            <person name="Barry K."/>
            <person name="Bills G."/>
            <person name="Bluhm B."/>
            <person name="Cannon C."/>
            <person name="Castanera R."/>
            <person name="Culley D."/>
            <person name="Daum C."/>
            <person name="Ezra D."/>
            <person name="Gonzalez J."/>
            <person name="Henrissat B."/>
            <person name="Kuo A."/>
            <person name="Liang C."/>
            <person name="Lipzen A."/>
            <person name="Lutzoni F."/>
            <person name="Magnuson J."/>
            <person name="Mondo S."/>
            <person name="Nolan M."/>
            <person name="Ohm R."/>
            <person name="Pangilinan J."/>
            <person name="Park H.-J."/>
            <person name="Ramirez L."/>
            <person name="Alfaro M."/>
            <person name="Sun H."/>
            <person name="Tritt A."/>
            <person name="Yoshinaga Y."/>
            <person name="Zwiers L.-H."/>
            <person name="Turgeon B."/>
            <person name="Goodwin S."/>
            <person name="Spatafora J."/>
            <person name="Crous P."/>
            <person name="Grigoriev I."/>
        </authorList>
    </citation>
    <scope>NUCLEOTIDE SEQUENCE</scope>
    <source>
        <strain evidence="5">CBS 123094</strain>
    </source>
</reference>
<dbReference type="InterPro" id="IPR017853">
    <property type="entry name" value="GH"/>
</dbReference>
<evidence type="ECO:0000256" key="3">
    <source>
        <dbReference type="SAM" id="MobiDB-lite"/>
    </source>
</evidence>
<evidence type="ECO:0000313" key="5">
    <source>
        <dbReference type="EMBL" id="KAF2006598.1"/>
    </source>
</evidence>
<dbReference type="PANTHER" id="PTHR35273:SF2">
    <property type="entry name" value="ALPHA-GALACTOSIDASE"/>
    <property type="match status" value="1"/>
</dbReference>
<feature type="region of interest" description="Disordered" evidence="3">
    <location>
        <begin position="47"/>
        <end position="76"/>
    </location>
</feature>
<dbReference type="Pfam" id="PF03537">
    <property type="entry name" value="Glyco_hydro_114"/>
    <property type="match status" value="1"/>
</dbReference>
<name>A0A6A5WZJ9_9PLEO</name>
<feature type="domain" description="Glycoside-hydrolase family GH114 TIM-barrel" evidence="4">
    <location>
        <begin position="84"/>
        <end position="322"/>
    </location>
</feature>
<gene>
    <name evidence="5" type="ORF">P154DRAFT_220117</name>
</gene>
<dbReference type="Gene3D" id="3.20.20.70">
    <property type="entry name" value="Aldolase class I"/>
    <property type="match status" value="1"/>
</dbReference>
<sequence>MFRETKATKAPWSFRRKLLLGAISIVVILGIALGLGLGLTIGRKSGDNDNDSDSNDSNPTPTSTQSPLPSPTGRLPWTPQVNDTWQIILQNTISLEQDATSVTPDVSIFDLDLFNTPTATISKLHRLNKRVLCYFSGGSYEPGRPDSEEFAEADMGKELKGWPGERWLNLSSAGIRKIMEGRVKLAGEKGCDGVDVDNVDGYQNTNGLSLTEADSISFMRFLSNLTNPLNITLGLKNAGRIIPSVLSVVDFSVNEQCVEYAECSTFAAFVDAGKPVFHIEYPSGAGTKLSENTMKEKCGSTGDAKGRSGFSTVLKKMDLDGWVEYCDGSIEVTAVNTTAPY</sequence>
<dbReference type="OrthoDB" id="2108802at2759"/>
<evidence type="ECO:0000256" key="1">
    <source>
        <dbReference type="ARBA" id="ARBA00001255"/>
    </source>
</evidence>
<dbReference type="InterPro" id="IPR004352">
    <property type="entry name" value="GH114_TIM-barrel"/>
</dbReference>
<comment type="catalytic activity">
    <reaction evidence="1">
        <text>Hydrolysis of terminal, non-reducing alpha-D-galactose residues in alpha-D-galactosides, including galactose oligosaccharides, galactomannans and galactolipids.</text>
        <dbReference type="EC" id="3.2.1.22"/>
    </reaction>
</comment>
<evidence type="ECO:0000313" key="6">
    <source>
        <dbReference type="Proteomes" id="UP000799779"/>
    </source>
</evidence>
<keyword evidence="6" id="KW-1185">Reference proteome</keyword>
<proteinExistence type="predicted"/>
<evidence type="ECO:0000256" key="2">
    <source>
        <dbReference type="ARBA" id="ARBA00012755"/>
    </source>
</evidence>
<dbReference type="Proteomes" id="UP000799779">
    <property type="component" value="Unassembled WGS sequence"/>
</dbReference>
<dbReference type="SUPFAM" id="SSF51445">
    <property type="entry name" value="(Trans)glycosidases"/>
    <property type="match status" value="1"/>
</dbReference>
<dbReference type="EMBL" id="ML977559">
    <property type="protein sequence ID" value="KAF2006598.1"/>
    <property type="molecule type" value="Genomic_DNA"/>
</dbReference>
<dbReference type="AlphaFoldDB" id="A0A6A5WZJ9"/>
<dbReference type="GO" id="GO:0004557">
    <property type="term" value="F:alpha-galactosidase activity"/>
    <property type="evidence" value="ECO:0007669"/>
    <property type="project" value="UniProtKB-EC"/>
</dbReference>
<feature type="compositionally biased region" description="Low complexity" evidence="3">
    <location>
        <begin position="55"/>
        <end position="67"/>
    </location>
</feature>